<gene>
    <name evidence="1" type="ORF">ENW83_00530</name>
</gene>
<dbReference type="InterPro" id="IPR038763">
    <property type="entry name" value="DHH_sf"/>
</dbReference>
<organism evidence="1">
    <name type="scientific">Fervidicoccus fontis</name>
    <dbReference type="NCBI Taxonomy" id="683846"/>
    <lineage>
        <taxon>Archaea</taxon>
        <taxon>Thermoproteota</taxon>
        <taxon>Thermoprotei</taxon>
        <taxon>Fervidicoccales</taxon>
        <taxon>Fervidicoccaceae</taxon>
        <taxon>Fervidicoccus</taxon>
    </lineage>
</organism>
<proteinExistence type="predicted"/>
<dbReference type="SUPFAM" id="SSF64182">
    <property type="entry name" value="DHH phosphoesterases"/>
    <property type="match status" value="1"/>
</dbReference>
<evidence type="ECO:0008006" key="2">
    <source>
        <dbReference type="Google" id="ProtNLM"/>
    </source>
</evidence>
<dbReference type="AlphaFoldDB" id="A0A7J3SK93"/>
<evidence type="ECO:0000313" key="1">
    <source>
        <dbReference type="EMBL" id="HGZ59682.1"/>
    </source>
</evidence>
<sequence length="338" mass="37808">MLLSEDDAIVLADWDADGAVSAAIFLYLQTAEIFPKRKKLNVVLNPSNPREAIKFLSSIIGCPSYVAMLDIAFVPELLNAIKTFKEKCPSTDLIYIDHHFSTLEHLGELRPYLSRVRVGGSKPTSMHLADIAHELEKPLPERLEVFARAIGYIELGRKPPEDMMSVVSLVASIARALKLEKDSKFWDKMVKWLSSPLPIPMSKADLEILNKVSEEAKKRDEELEKAVDDLTIGAQKVGCFKFIDARKRWKRRGVSSLATKLSRKMRSPVALLASIKDGEIMVVRTRNNAAKLIAEELINEGIATDAGGHSNIVVIKLKQGYNIEKIKQILVRSCRYVS</sequence>
<reference evidence="1" key="1">
    <citation type="journal article" date="2020" name="mSystems">
        <title>Genome- and Community-Level Interaction Insights into Carbon Utilization and Element Cycling Functions of Hydrothermarchaeota in Hydrothermal Sediment.</title>
        <authorList>
            <person name="Zhou Z."/>
            <person name="Liu Y."/>
            <person name="Xu W."/>
            <person name="Pan J."/>
            <person name="Luo Z.H."/>
            <person name="Li M."/>
        </authorList>
    </citation>
    <scope>NUCLEOTIDE SEQUENCE [LARGE SCALE GENOMIC DNA]</scope>
    <source>
        <strain evidence="1">SpSt-885</strain>
    </source>
</reference>
<name>A0A7J3SK93_9CREN</name>
<dbReference type="EMBL" id="DTLS01000021">
    <property type="protein sequence ID" value="HGZ59682.1"/>
    <property type="molecule type" value="Genomic_DNA"/>
</dbReference>
<protein>
    <recommendedName>
        <fullName evidence="2">Phosphoesterase</fullName>
    </recommendedName>
</protein>
<comment type="caution">
    <text evidence="1">The sequence shown here is derived from an EMBL/GenBank/DDBJ whole genome shotgun (WGS) entry which is preliminary data.</text>
</comment>
<accession>A0A7J3SK93</accession>